<proteinExistence type="predicted"/>
<gene>
    <name evidence="1" type="ORF">PUMCH_004914</name>
</gene>
<keyword evidence="2" id="KW-1185">Reference proteome</keyword>
<evidence type="ECO:0000313" key="2">
    <source>
        <dbReference type="Proteomes" id="UP001338582"/>
    </source>
</evidence>
<dbReference type="GeneID" id="88175974"/>
<dbReference type="KEGG" id="asau:88175974"/>
<name>A0AAX4HGK5_9ASCO</name>
<dbReference type="RefSeq" id="XP_062879901.1">
    <property type="nucleotide sequence ID" value="XM_063023831.1"/>
</dbReference>
<dbReference type="EMBL" id="CP138899">
    <property type="protein sequence ID" value="WPK27523.1"/>
    <property type="molecule type" value="Genomic_DNA"/>
</dbReference>
<dbReference type="PANTHER" id="PTHR12652:SF25">
    <property type="entry name" value="MICROBODY (PEROXISOME) PROLIFERATION PROTEIN PEROXIN 11C (EUROFUNG)"/>
    <property type="match status" value="1"/>
</dbReference>
<dbReference type="Proteomes" id="UP001338582">
    <property type="component" value="Chromosome 6"/>
</dbReference>
<reference evidence="1 2" key="1">
    <citation type="submission" date="2023-10" db="EMBL/GenBank/DDBJ databases">
        <title>Draft Genome Sequence of Candida saopaulonensis from a very Premature Infant with Sepsis.</title>
        <authorList>
            <person name="Ning Y."/>
            <person name="Dai R."/>
            <person name="Xiao M."/>
            <person name="Xu Y."/>
            <person name="Yan Q."/>
            <person name="Zhang L."/>
        </authorList>
    </citation>
    <scope>NUCLEOTIDE SEQUENCE [LARGE SCALE GENOMIC DNA]</scope>
    <source>
        <strain evidence="1 2">19XY460</strain>
    </source>
</reference>
<dbReference type="AlphaFoldDB" id="A0AAX4HGK5"/>
<protein>
    <submittedName>
        <fullName evidence="1">Uncharacterized protein</fullName>
    </submittedName>
</protein>
<sequence length="323" mass="36356">MGMKSGPGRSIGVPVTVLLKLHNQLRQTVSKTVFSRKFYAEINDKILASLATLDKTLYFICYFTLLLSSILNNKQKIRTFLASQRTNLLKVVDKYSLAVFQKSLLKRGADASKATKLSTSEKESATETVAVDGSSEKGSVEAVTPAVPSNLAVHLKAVSSYISDVRIFNRLTDAIKYMPWIIDEFGALMNPALAVPRLDRFINFAQAINCLVLELLENAGWLTDHNWVGTPDNNYWCIETYIWCSRVWGAYILIEIIELFRRTPKAKRNKDWRIALFTQVVQLPLVVHWSLYEGCLSPFWVGLFGSGASWFGFKNTLLSIDLS</sequence>
<organism evidence="1 2">
    <name type="scientific">Australozyma saopauloensis</name>
    <dbReference type="NCBI Taxonomy" id="291208"/>
    <lineage>
        <taxon>Eukaryota</taxon>
        <taxon>Fungi</taxon>
        <taxon>Dikarya</taxon>
        <taxon>Ascomycota</taxon>
        <taxon>Saccharomycotina</taxon>
        <taxon>Pichiomycetes</taxon>
        <taxon>Metschnikowiaceae</taxon>
        <taxon>Australozyma</taxon>
    </lineage>
</organism>
<accession>A0AAX4HGK5</accession>
<evidence type="ECO:0000313" key="1">
    <source>
        <dbReference type="EMBL" id="WPK27523.1"/>
    </source>
</evidence>
<dbReference type="PANTHER" id="PTHR12652">
    <property type="entry name" value="PEROXISOMAL BIOGENESIS FACTOR 11"/>
    <property type="match status" value="1"/>
</dbReference>